<dbReference type="GO" id="GO:0042597">
    <property type="term" value="C:periplasmic space"/>
    <property type="evidence" value="ECO:0007669"/>
    <property type="project" value="InterPro"/>
</dbReference>
<dbReference type="GO" id="GO:0000270">
    <property type="term" value="P:peptidoglycan metabolic process"/>
    <property type="evidence" value="ECO:0007669"/>
    <property type="project" value="InterPro"/>
</dbReference>
<feature type="domain" description="Lytic transglycosylase superhelical linker" evidence="3">
    <location>
        <begin position="384"/>
        <end position="450"/>
    </location>
</feature>
<keyword evidence="1" id="KW-0732">Signal</keyword>
<dbReference type="GO" id="GO:0016020">
    <property type="term" value="C:membrane"/>
    <property type="evidence" value="ECO:0007669"/>
    <property type="project" value="InterPro"/>
</dbReference>
<organism evidence="4">
    <name type="scientific">marine sediment metagenome</name>
    <dbReference type="NCBI Taxonomy" id="412755"/>
    <lineage>
        <taxon>unclassified sequences</taxon>
        <taxon>metagenomes</taxon>
        <taxon>ecological metagenomes</taxon>
    </lineage>
</organism>
<dbReference type="AlphaFoldDB" id="A0A0F9TMW5"/>
<dbReference type="InterPro" id="IPR012289">
    <property type="entry name" value="Lytic_TGlycosylase_superhlx_L"/>
</dbReference>
<dbReference type="Pfam" id="PF14718">
    <property type="entry name" value="SLT_L"/>
    <property type="match status" value="1"/>
</dbReference>
<dbReference type="Pfam" id="PF01464">
    <property type="entry name" value="SLT"/>
    <property type="match status" value="1"/>
</dbReference>
<gene>
    <name evidence="4" type="ORF">LCGC14_0633070</name>
</gene>
<dbReference type="EMBL" id="LAZR01001114">
    <property type="protein sequence ID" value="KKN50416.1"/>
    <property type="molecule type" value="Genomic_DNA"/>
</dbReference>
<dbReference type="InterPro" id="IPR000189">
    <property type="entry name" value="Transglyc_AS"/>
</dbReference>
<sequence>MFSSQSFATGEIKLKQQRNTFQHAIKALKTQQIPRYNELKQKLEGYPLQGYLEYLYLKNHLSTASNNSLSQFFEAQEDAFYSQRLRSSWLSKLAKQNRWQDFLVFYEPSSSASQQCLYLQALIATKQTKKAFELTPKMWLVGHSQDSACDPVFSAWQQAGLLTNQLITERMMLALRKNQFSIASYLAKKTASAKHNTALVTRWQAMHQNPSAELNKVKEAQSPLAKEIIVHGLERLARRSPKASYQEWVRLKQRVNFDEQQTIQIRKTIGKWAALNRDDKALGYFGDIPGGEWQVRAALWQKDWKAAKRAIESMNIDERGELRWQYWLARSQAGLGQEKAANITFTNILGKRDYYSFLAADRLNKPYAMNHHPIPVTDAELEDLKKQPAIQRLHEFYMMDMMLEARREAYQLKQTRPTRELELIATLTHQWGWHHQTIALLGQAKYWDALDLRFPVIHSETVNSAGKHQAIDPSWLLAIARQESAFNPEARSHAGAMGLMQLMPNTGRLISKLIDKPLKNLSELYKPDRNIELGSAYLRKMYDDNQKNPVLATASYNAGPHRVKKWLPDQSLDADIWTENIPFNETRHYVQTVMSYAAIFDSQRGQPIKPISDRMPKVKASSEAR</sequence>
<dbReference type="Gene3D" id="1.10.530.10">
    <property type="match status" value="1"/>
</dbReference>
<reference evidence="4" key="1">
    <citation type="journal article" date="2015" name="Nature">
        <title>Complex archaea that bridge the gap between prokaryotes and eukaryotes.</title>
        <authorList>
            <person name="Spang A."/>
            <person name="Saw J.H."/>
            <person name="Jorgensen S.L."/>
            <person name="Zaremba-Niedzwiedzka K."/>
            <person name="Martijn J."/>
            <person name="Lind A.E."/>
            <person name="van Eijk R."/>
            <person name="Schleper C."/>
            <person name="Guy L."/>
            <person name="Ettema T.J."/>
        </authorList>
    </citation>
    <scope>NUCLEOTIDE SEQUENCE</scope>
</reference>
<evidence type="ECO:0000259" key="2">
    <source>
        <dbReference type="Pfam" id="PF01464"/>
    </source>
</evidence>
<dbReference type="PANTHER" id="PTHR37423:SF5">
    <property type="entry name" value="SOLUBLE LYTIC MUREIN TRANSGLYCOSYLASE"/>
    <property type="match status" value="1"/>
</dbReference>
<dbReference type="PROSITE" id="PS00922">
    <property type="entry name" value="TRANSGLYCOSYLASE"/>
    <property type="match status" value="1"/>
</dbReference>
<evidence type="ECO:0000259" key="3">
    <source>
        <dbReference type="Pfam" id="PF14718"/>
    </source>
</evidence>
<protein>
    <recommendedName>
        <fullName evidence="5">Transglycosylase SLT domain-containing protein</fullName>
    </recommendedName>
</protein>
<evidence type="ECO:0000313" key="4">
    <source>
        <dbReference type="EMBL" id="KKN50416.1"/>
    </source>
</evidence>
<proteinExistence type="predicted"/>
<dbReference type="SUPFAM" id="SSF53955">
    <property type="entry name" value="Lysozyme-like"/>
    <property type="match status" value="1"/>
</dbReference>
<dbReference type="InterPro" id="IPR037061">
    <property type="entry name" value="Lytic_TGlycoase_superhlx_L_sf"/>
</dbReference>
<dbReference type="CDD" id="cd13401">
    <property type="entry name" value="Slt70-like"/>
    <property type="match status" value="1"/>
</dbReference>
<dbReference type="GO" id="GO:0004553">
    <property type="term" value="F:hydrolase activity, hydrolyzing O-glycosyl compounds"/>
    <property type="evidence" value="ECO:0007669"/>
    <property type="project" value="InterPro"/>
</dbReference>
<dbReference type="SUPFAM" id="SSF48435">
    <property type="entry name" value="Bacterial muramidases"/>
    <property type="match status" value="1"/>
</dbReference>
<evidence type="ECO:0008006" key="5">
    <source>
        <dbReference type="Google" id="ProtNLM"/>
    </source>
</evidence>
<dbReference type="InterPro" id="IPR008939">
    <property type="entry name" value="Lytic_TGlycosylase_superhlx_U"/>
</dbReference>
<feature type="domain" description="Transglycosylase SLT" evidence="2">
    <location>
        <begin position="462"/>
        <end position="568"/>
    </location>
</feature>
<evidence type="ECO:0000256" key="1">
    <source>
        <dbReference type="ARBA" id="ARBA00022729"/>
    </source>
</evidence>
<comment type="caution">
    <text evidence="4">The sequence shown here is derived from an EMBL/GenBank/DDBJ whole genome shotgun (WGS) entry which is preliminary data.</text>
</comment>
<name>A0A0F9TMW5_9ZZZZ</name>
<dbReference type="InterPro" id="IPR023346">
    <property type="entry name" value="Lysozyme-like_dom_sf"/>
</dbReference>
<dbReference type="GO" id="GO:0008933">
    <property type="term" value="F:peptidoglycan lytic transglycosylase activity"/>
    <property type="evidence" value="ECO:0007669"/>
    <property type="project" value="InterPro"/>
</dbReference>
<dbReference type="Gene3D" id="1.25.20.10">
    <property type="entry name" value="Bacterial muramidases"/>
    <property type="match status" value="1"/>
</dbReference>
<dbReference type="PANTHER" id="PTHR37423">
    <property type="entry name" value="SOLUBLE LYTIC MUREIN TRANSGLYCOSYLASE-RELATED"/>
    <property type="match status" value="1"/>
</dbReference>
<dbReference type="Gene3D" id="1.10.1240.20">
    <property type="entry name" value="Lytic transglycosylase, superhelical linker domain"/>
    <property type="match status" value="1"/>
</dbReference>
<dbReference type="InterPro" id="IPR008258">
    <property type="entry name" value="Transglycosylase_SLT_dom_1"/>
</dbReference>
<accession>A0A0F9TMW5</accession>